<feature type="signal peptide" evidence="1">
    <location>
        <begin position="1"/>
        <end position="25"/>
    </location>
</feature>
<keyword evidence="1" id="KW-0732">Signal</keyword>
<organism evidence="2 3">
    <name type="scientific">candidate division WWE3 bacterium RIFOXYC1_FULL_39_7</name>
    <dbReference type="NCBI Taxonomy" id="1802643"/>
    <lineage>
        <taxon>Bacteria</taxon>
        <taxon>Katanobacteria</taxon>
    </lineage>
</organism>
<protein>
    <submittedName>
        <fullName evidence="2">Uncharacterized protein</fullName>
    </submittedName>
</protein>
<feature type="chain" id="PRO_5009515083" evidence="1">
    <location>
        <begin position="26"/>
        <end position="138"/>
    </location>
</feature>
<accession>A0A1F4WHY2</accession>
<evidence type="ECO:0000256" key="1">
    <source>
        <dbReference type="SAM" id="SignalP"/>
    </source>
</evidence>
<evidence type="ECO:0000313" key="2">
    <source>
        <dbReference type="EMBL" id="OGC68948.1"/>
    </source>
</evidence>
<evidence type="ECO:0000313" key="3">
    <source>
        <dbReference type="Proteomes" id="UP000179113"/>
    </source>
</evidence>
<gene>
    <name evidence="2" type="ORF">A2415_04065</name>
</gene>
<proteinExistence type="predicted"/>
<reference evidence="2 3" key="1">
    <citation type="journal article" date="2016" name="Nat. Commun.">
        <title>Thousands of microbial genomes shed light on interconnected biogeochemical processes in an aquifer system.</title>
        <authorList>
            <person name="Anantharaman K."/>
            <person name="Brown C.T."/>
            <person name="Hug L.A."/>
            <person name="Sharon I."/>
            <person name="Castelle C.J."/>
            <person name="Probst A.J."/>
            <person name="Thomas B.C."/>
            <person name="Singh A."/>
            <person name="Wilkins M.J."/>
            <person name="Karaoz U."/>
            <person name="Brodie E.L."/>
            <person name="Williams K.H."/>
            <person name="Hubbard S.S."/>
            <person name="Banfield J.F."/>
        </authorList>
    </citation>
    <scope>NUCLEOTIDE SEQUENCE [LARGE SCALE GENOMIC DNA]</scope>
</reference>
<dbReference type="AlphaFoldDB" id="A0A1F4WHY2"/>
<dbReference type="EMBL" id="MEWA01000029">
    <property type="protein sequence ID" value="OGC68948.1"/>
    <property type="molecule type" value="Genomic_DNA"/>
</dbReference>
<comment type="caution">
    <text evidence="2">The sequence shown here is derived from an EMBL/GenBank/DDBJ whole genome shotgun (WGS) entry which is preliminary data.</text>
</comment>
<dbReference type="Proteomes" id="UP000179113">
    <property type="component" value="Unassembled WGS sequence"/>
</dbReference>
<sequence>MKKKFVGTVVLVTLALSLFVAPALAAAALSMTVNAPEPCTAGTPCHIEAVVEIENWDVDYRPPYVFTYRAFVNPNKVEMTCLGWGVIKQTPVKLVCEDDDAGHVFVTFAELGIYSIGVAVEDALGQKTRETIEVEILP</sequence>
<name>A0A1F4WHY2_UNCKA</name>